<dbReference type="InterPro" id="IPR036397">
    <property type="entry name" value="RNaseH_sf"/>
</dbReference>
<dbReference type="EMBL" id="HE650824">
    <property type="protein sequence ID" value="CCF57682.1"/>
    <property type="molecule type" value="Genomic_DNA"/>
</dbReference>
<organism evidence="2 3">
    <name type="scientific">Kazachstania africana (strain ATCC 22294 / BCRC 22015 / CBS 2517 / CECT 1963 / NBRC 1671 / NRRL Y-8276)</name>
    <name type="common">Yeast</name>
    <name type="synonym">Kluyveromyces africanus</name>
    <dbReference type="NCBI Taxonomy" id="1071382"/>
    <lineage>
        <taxon>Eukaryota</taxon>
        <taxon>Fungi</taxon>
        <taxon>Dikarya</taxon>
        <taxon>Ascomycota</taxon>
        <taxon>Saccharomycotina</taxon>
        <taxon>Saccharomycetes</taxon>
        <taxon>Saccharomycetales</taxon>
        <taxon>Saccharomycetaceae</taxon>
        <taxon>Kazachstania</taxon>
    </lineage>
</organism>
<sequence>MTRSAVVDIPLSSDLKKLFDVPIKVKGLSDDFHSTKVAKKLYTRSCEELTEKLTEKLSWEPKQRDSSILGSDAYYSDLRNVPYDMNVDKLKQFNAYISQLESQWSQRAELSKRELKNTVGIRIKEWVEESNDSLSDDCIDIICNDKKRNVDSKLTKLKISIEAEKTNFKIELNNLKKTLEKKLKIDDYSDALLLEQKLQTINTKYETNIKGLQSNYKQLDRYNKLIKSIENSYYPKVFSPPMSSNFEYLKNAFRIISMKEAILFSIDIEAFEMQNDIITEIGISIYDPRENLDSVMPIFKNYHIVIKESLHIRNSKYICDYKDCYLLNESIVLTLKESINFIQNLIDFYMIPQTQEDLTWKRSIVGHNVKQDINWLLDLGVKFPTEKINFDLTGNLMKNITVIDTEKIHKLLYGEIYSNLGKILKLYEIPHSFLHNAGNDAFFTLELLMVICDFKQRKIKRLDDLKYTGDKIRILIERDDEPQILPMSYILAVATAPNNDKASKKLIPQTQFHGLQYYSTAQNAFNSYL</sequence>
<dbReference type="GeneID" id="13885627"/>
<feature type="domain" description="Gfd2/YDR514C-like C-terminal" evidence="1">
    <location>
        <begin position="262"/>
        <end position="449"/>
    </location>
</feature>
<dbReference type="Proteomes" id="UP000005220">
    <property type="component" value="Chromosome 4"/>
</dbReference>
<keyword evidence="3" id="KW-1185">Reference proteome</keyword>
<protein>
    <recommendedName>
        <fullName evidence="1">Gfd2/YDR514C-like C-terminal domain-containing protein</fullName>
    </recommendedName>
</protein>
<dbReference type="STRING" id="1071382.H2ATI2"/>
<dbReference type="PANTHER" id="PTHR28083:SF1">
    <property type="entry name" value="GOOD FOR FULL DBP5 ACTIVITY PROTEIN 2"/>
    <property type="match status" value="1"/>
</dbReference>
<evidence type="ECO:0000259" key="1">
    <source>
        <dbReference type="Pfam" id="PF21762"/>
    </source>
</evidence>
<dbReference type="AlphaFoldDB" id="H2ATI2"/>
<dbReference type="GO" id="GO:0005634">
    <property type="term" value="C:nucleus"/>
    <property type="evidence" value="ECO:0007669"/>
    <property type="project" value="TreeGrafter"/>
</dbReference>
<dbReference type="OrthoDB" id="5953249at2759"/>
<dbReference type="InParanoid" id="H2ATI2"/>
<accession>H2ATI2</accession>
<dbReference type="InterPro" id="IPR048519">
    <property type="entry name" value="Gfd2/YDR514C-like_C"/>
</dbReference>
<evidence type="ECO:0000313" key="2">
    <source>
        <dbReference type="EMBL" id="CCF57682.1"/>
    </source>
</evidence>
<dbReference type="SUPFAM" id="SSF53098">
    <property type="entry name" value="Ribonuclease H-like"/>
    <property type="match status" value="1"/>
</dbReference>
<dbReference type="PANTHER" id="PTHR28083">
    <property type="entry name" value="GOOD FOR FULL DBP5 ACTIVITY PROTEIN 2"/>
    <property type="match status" value="1"/>
</dbReference>
<gene>
    <name evidence="2" type="primary">KAFR0D00350</name>
    <name evidence="2" type="ORF">KAFR_0D00350</name>
</gene>
<dbReference type="GO" id="GO:0003676">
    <property type="term" value="F:nucleic acid binding"/>
    <property type="evidence" value="ECO:0007669"/>
    <property type="project" value="InterPro"/>
</dbReference>
<dbReference type="eggNOG" id="ENOG502QTQR">
    <property type="taxonomic scope" value="Eukaryota"/>
</dbReference>
<dbReference type="InterPro" id="IPR012337">
    <property type="entry name" value="RNaseH-like_sf"/>
</dbReference>
<dbReference type="FunCoup" id="H2ATI2">
    <property type="interactions" value="34"/>
</dbReference>
<dbReference type="HOGENOM" id="CLU_029052_0_0_1"/>
<dbReference type="Pfam" id="PF21762">
    <property type="entry name" value="DEDDh_C"/>
    <property type="match status" value="1"/>
</dbReference>
<proteinExistence type="predicted"/>
<dbReference type="RefSeq" id="XP_003956817.1">
    <property type="nucleotide sequence ID" value="XM_003956768.1"/>
</dbReference>
<dbReference type="KEGG" id="kaf:KAFR_0D00350"/>
<evidence type="ECO:0000313" key="3">
    <source>
        <dbReference type="Proteomes" id="UP000005220"/>
    </source>
</evidence>
<name>H2ATI2_KAZAF</name>
<reference evidence="2 3" key="1">
    <citation type="journal article" date="2011" name="Proc. Natl. Acad. Sci. U.S.A.">
        <title>Evolutionary erosion of yeast sex chromosomes by mating-type switching accidents.</title>
        <authorList>
            <person name="Gordon J.L."/>
            <person name="Armisen D."/>
            <person name="Proux-Wera E."/>
            <person name="Oheigeartaigh S.S."/>
            <person name="Byrne K.P."/>
            <person name="Wolfe K.H."/>
        </authorList>
    </citation>
    <scope>NUCLEOTIDE SEQUENCE [LARGE SCALE GENOMIC DNA]</scope>
    <source>
        <strain evidence="3">ATCC 22294 / BCRC 22015 / CBS 2517 / CECT 1963 / NBRC 1671 / NRRL Y-8276</strain>
    </source>
</reference>
<dbReference type="Gene3D" id="3.30.420.10">
    <property type="entry name" value="Ribonuclease H-like superfamily/Ribonuclease H"/>
    <property type="match status" value="1"/>
</dbReference>
<dbReference type="InterPro" id="IPR040151">
    <property type="entry name" value="Gfd2/YDR514C-like"/>
</dbReference>